<evidence type="ECO:0000256" key="1">
    <source>
        <dbReference type="SAM" id="MobiDB-lite"/>
    </source>
</evidence>
<organism evidence="3 4">
    <name type="scientific">Mycobacterium phage Gruunaga</name>
    <dbReference type="NCBI Taxonomy" id="1897770"/>
    <lineage>
        <taxon>Viruses</taxon>
        <taxon>Duplodnaviria</taxon>
        <taxon>Heunggongvirae</taxon>
        <taxon>Uroviricota</taxon>
        <taxon>Caudoviricetes</taxon>
        <taxon>Gladiatorvirus</taxon>
        <taxon>Gladiatorvirus gladiator</taxon>
    </lineage>
</organism>
<evidence type="ECO:0000313" key="3">
    <source>
        <dbReference type="EMBL" id="AOQ28086.1"/>
    </source>
</evidence>
<evidence type="ECO:0000259" key="2">
    <source>
        <dbReference type="Pfam" id="PF17469"/>
    </source>
</evidence>
<accession>A0A1C9LYW3</accession>
<sequence length="85" mass="9442">MTNLTPTHGWDPNDPILRSPLAPHETAGVLRMHRNGLRGAEVMKILGLRGTKMHHQMQRALDAENAASYSGRPVHNAGIDRNRVE</sequence>
<dbReference type="InterPro" id="IPR035343">
    <property type="entry name" value="Gp68"/>
</dbReference>
<protein>
    <recommendedName>
        <fullName evidence="2">Gp68-like predicted RNA polymerase component domain-containing protein</fullName>
    </recommendedName>
</protein>
<feature type="region of interest" description="Disordered" evidence="1">
    <location>
        <begin position="1"/>
        <end position="21"/>
    </location>
</feature>
<dbReference type="Proteomes" id="UP000221721">
    <property type="component" value="Segment"/>
</dbReference>
<feature type="region of interest" description="Disordered" evidence="1">
    <location>
        <begin position="63"/>
        <end position="85"/>
    </location>
</feature>
<reference evidence="3 4" key="1">
    <citation type="submission" date="2016-07" db="EMBL/GenBank/DDBJ databases">
        <authorList>
            <person name="Crews N.M."/>
            <person name="Broadbent M.R."/>
            <person name="Baker C.M."/>
            <person name="Li L."/>
            <person name="Squire M.C."/>
            <person name="Watkins H.A."/>
            <person name="Rinehart C.A."/>
            <person name="King R.A."/>
            <person name="Staples A.K."/>
            <person name="Rowland N.S."/>
            <person name="Gaffney B.L."/>
            <person name="Ball S.L."/>
            <person name="Garlena R.A."/>
            <person name="Russell D.A."/>
            <person name="Pope W.H."/>
            <person name="Jacobs-Sera D."/>
            <person name="Hendrix R.W."/>
            <person name="Hatfull G.F."/>
        </authorList>
    </citation>
    <scope>NUCLEOTIDE SEQUENCE [LARGE SCALE GENOMIC DNA]</scope>
</reference>
<proteinExistence type="predicted"/>
<name>A0A1C9LYW3_9CAUD</name>
<dbReference type="Pfam" id="PF17469">
    <property type="entry name" value="GP68"/>
    <property type="match status" value="1"/>
</dbReference>
<dbReference type="EMBL" id="KX576638">
    <property type="protein sequence ID" value="AOQ28086.1"/>
    <property type="molecule type" value="Genomic_DNA"/>
</dbReference>
<feature type="domain" description="Gp68-like predicted RNA polymerase component" evidence="2">
    <location>
        <begin position="10"/>
        <end position="82"/>
    </location>
</feature>
<evidence type="ECO:0000313" key="4">
    <source>
        <dbReference type="Proteomes" id="UP000221721"/>
    </source>
</evidence>
<gene>
    <name evidence="3" type="ORF">SEA_GRUUNAGA_72</name>
</gene>